<evidence type="ECO:0000313" key="2">
    <source>
        <dbReference type="EMBL" id="ACL34735.1"/>
    </source>
</evidence>
<proteinExistence type="predicted"/>
<gene>
    <name evidence="2" type="ORF">BGAPBR_Q0004</name>
</gene>
<protein>
    <submittedName>
        <fullName evidence="2">Uncharacterized protein</fullName>
    </submittedName>
</protein>
<feature type="region of interest" description="Disordered" evidence="1">
    <location>
        <begin position="1"/>
        <end position="23"/>
    </location>
</feature>
<sequence>MIENEEKENLQVQAKEESQIQSDDTKVISYGEYEEYMCLKKQANNVKPKETTRDLSINERITKELAEVEERER</sequence>
<keyword evidence="3" id="KW-1185">Reference proteome</keyword>
<dbReference type="EMBL" id="CP001306">
    <property type="protein sequence ID" value="ACL34735.1"/>
    <property type="molecule type" value="Genomic_DNA"/>
</dbReference>
<feature type="compositionally biased region" description="Basic and acidic residues" evidence="1">
    <location>
        <begin position="14"/>
        <end position="23"/>
    </location>
</feature>
<reference evidence="2 3" key="1">
    <citation type="journal article" date="2011" name="J. Bacteriol.">
        <title>Whole-genome sequences of two Borrelia afzelii and two Borrelia garinii Lyme disease agent isolates.</title>
        <authorList>
            <person name="Casjens S.R."/>
            <person name="Mongodin E.F."/>
            <person name="Qiu W.-G."/>
            <person name="Dunn J.J."/>
            <person name="Luft B.J."/>
            <person name="Fraser-Liggett C.M."/>
            <person name="Schutzer S.E."/>
        </authorList>
    </citation>
    <scope>NUCLEOTIDE SEQUENCE [LARGE SCALE GENOMIC DNA]</scope>
    <source>
        <strain evidence="2 3">PBr</strain>
    </source>
</reference>
<dbReference type="AlphaFoldDB" id="B8F181"/>
<dbReference type="Proteomes" id="UP000006103">
    <property type="component" value="Plasmid PBr_cp32-10"/>
</dbReference>
<evidence type="ECO:0000313" key="3">
    <source>
        <dbReference type="Proteomes" id="UP000006103"/>
    </source>
</evidence>
<name>B8F181_BORGR</name>
<geneLocation type="plasmid" evidence="2 3">
    <name>PBr_cp32-10</name>
</geneLocation>
<dbReference type="InterPro" id="IPR009791">
    <property type="entry name" value="DUF1357"/>
</dbReference>
<organism evidence="2 3">
    <name type="scientific">Borreliella garinii PBr</name>
    <dbReference type="NCBI Taxonomy" id="498743"/>
    <lineage>
        <taxon>Bacteria</taxon>
        <taxon>Pseudomonadati</taxon>
        <taxon>Spirochaetota</taxon>
        <taxon>Spirochaetia</taxon>
        <taxon>Spirochaetales</taxon>
        <taxon>Borreliaceae</taxon>
        <taxon>Borreliella</taxon>
    </lineage>
</organism>
<evidence type="ECO:0000256" key="1">
    <source>
        <dbReference type="SAM" id="MobiDB-lite"/>
    </source>
</evidence>
<keyword evidence="2" id="KW-0614">Plasmid</keyword>
<accession>B8F181</accession>
<dbReference type="Pfam" id="PF07094">
    <property type="entry name" value="DUF1357"/>
    <property type="match status" value="1"/>
</dbReference>